<dbReference type="AlphaFoldDB" id="A0A0R2DLI4"/>
<keyword evidence="3" id="KW-1185">Reference proteome</keyword>
<keyword evidence="1" id="KW-1133">Transmembrane helix</keyword>
<dbReference type="Proteomes" id="UP000051378">
    <property type="component" value="Unassembled WGS sequence"/>
</dbReference>
<evidence type="ECO:0000313" key="2">
    <source>
        <dbReference type="EMBL" id="KRN04534.1"/>
    </source>
</evidence>
<feature type="transmembrane region" description="Helical" evidence="1">
    <location>
        <begin position="105"/>
        <end position="126"/>
    </location>
</feature>
<evidence type="ECO:0000313" key="3">
    <source>
        <dbReference type="Proteomes" id="UP000051378"/>
    </source>
</evidence>
<dbReference type="RefSeq" id="WP_056974392.1">
    <property type="nucleotide sequence ID" value="NZ_AYZL01000010.1"/>
</dbReference>
<keyword evidence="1" id="KW-0812">Transmembrane</keyword>
<dbReference type="PATRIC" id="fig|1423744.4.peg.216"/>
<dbReference type="STRING" id="1423744.FC86_GL000211"/>
<comment type="caution">
    <text evidence="2">The sequence shown here is derived from an EMBL/GenBank/DDBJ whole genome shotgun (WGS) entry which is preliminary data.</text>
</comment>
<gene>
    <name evidence="2" type="ORF">FC86_GL000211</name>
</gene>
<feature type="transmembrane region" description="Helical" evidence="1">
    <location>
        <begin position="41"/>
        <end position="56"/>
    </location>
</feature>
<accession>A0A0R2DLI4</accession>
<proteinExistence type="predicted"/>
<dbReference type="EMBL" id="AYZL01000010">
    <property type="protein sequence ID" value="KRN04534.1"/>
    <property type="molecule type" value="Genomic_DNA"/>
</dbReference>
<reference evidence="2 3" key="1">
    <citation type="journal article" date="2015" name="Genome Announc.">
        <title>Expanding the biotechnology potential of lactobacilli through comparative genomics of 213 strains and associated genera.</title>
        <authorList>
            <person name="Sun Z."/>
            <person name="Harris H.M."/>
            <person name="McCann A."/>
            <person name="Guo C."/>
            <person name="Argimon S."/>
            <person name="Zhang W."/>
            <person name="Yang X."/>
            <person name="Jeffery I.B."/>
            <person name="Cooney J.C."/>
            <person name="Kagawa T.F."/>
            <person name="Liu W."/>
            <person name="Song Y."/>
            <person name="Salvetti E."/>
            <person name="Wrobel A."/>
            <person name="Rasinkangas P."/>
            <person name="Parkhill J."/>
            <person name="Rea M.C."/>
            <person name="O'Sullivan O."/>
            <person name="Ritari J."/>
            <person name="Douillard F.P."/>
            <person name="Paul Ross R."/>
            <person name="Yang R."/>
            <person name="Briner A.E."/>
            <person name="Felis G.E."/>
            <person name="de Vos W.M."/>
            <person name="Barrangou R."/>
            <person name="Klaenhammer T.R."/>
            <person name="Caufield P.W."/>
            <person name="Cui Y."/>
            <person name="Zhang H."/>
            <person name="O'Toole P.W."/>
        </authorList>
    </citation>
    <scope>NUCLEOTIDE SEQUENCE [LARGE SCALE GENOMIC DNA]</scope>
    <source>
        <strain evidence="2 3">DSM 23037</strain>
    </source>
</reference>
<name>A0A0R2DLI4_9LACO</name>
<keyword evidence="1" id="KW-0472">Membrane</keyword>
<feature type="transmembrane region" description="Helical" evidence="1">
    <location>
        <begin position="20"/>
        <end position="35"/>
    </location>
</feature>
<organism evidence="2 3">
    <name type="scientific">Holzapfeliella floricola DSM 23037 = JCM 16512</name>
    <dbReference type="NCBI Taxonomy" id="1423744"/>
    <lineage>
        <taxon>Bacteria</taxon>
        <taxon>Bacillati</taxon>
        <taxon>Bacillota</taxon>
        <taxon>Bacilli</taxon>
        <taxon>Lactobacillales</taxon>
        <taxon>Lactobacillaceae</taxon>
        <taxon>Holzapfeliella</taxon>
    </lineage>
</organism>
<sequence>MKKIYNWLFANYKITDKPGLVATIFLTFAIIYFSIQMHDLFLWPYPIILFSLSRSIKRDWSDQKERYHYRLSKNHYICEPVIFCLSVIVLMTGVIYWLMLPDFNISTVTAMMTVINTLIYGTVTLFTSIRRLQSKK</sequence>
<evidence type="ECO:0000256" key="1">
    <source>
        <dbReference type="SAM" id="Phobius"/>
    </source>
</evidence>
<protein>
    <submittedName>
        <fullName evidence="2">Uncharacterized protein</fullName>
    </submittedName>
</protein>
<feature type="transmembrane region" description="Helical" evidence="1">
    <location>
        <begin position="77"/>
        <end position="99"/>
    </location>
</feature>